<sequence>MARASAQAENVKATSKAFSAVDPFMSAWPMASSGASPPAALESFRRMSEIQMEMTRFYVDRARKNASALTAFITCRSPKDFLEIWRNAAIEAVTDYADEAARLLDRTQK</sequence>
<dbReference type="STRING" id="1280954.HPO_07597"/>
<comment type="caution">
    <text evidence="1">The sequence shown here is derived from an EMBL/GenBank/DDBJ whole genome shotgun (WGS) entry which is preliminary data.</text>
</comment>
<evidence type="ECO:0008006" key="3">
    <source>
        <dbReference type="Google" id="ProtNLM"/>
    </source>
</evidence>
<evidence type="ECO:0000313" key="2">
    <source>
        <dbReference type="Proteomes" id="UP000027100"/>
    </source>
</evidence>
<dbReference type="Proteomes" id="UP000027100">
    <property type="component" value="Unassembled WGS sequence"/>
</dbReference>
<protein>
    <recommendedName>
        <fullName evidence="3">Phasin domain-containing protein</fullName>
    </recommendedName>
</protein>
<dbReference type="EMBL" id="ARYM01000007">
    <property type="protein sequence ID" value="KCZ99073.1"/>
    <property type="molecule type" value="Genomic_DNA"/>
</dbReference>
<dbReference type="RefSeq" id="WP_035596521.1">
    <property type="nucleotide sequence ID" value="NZ_ARYM01000007.1"/>
</dbReference>
<keyword evidence="2" id="KW-1185">Reference proteome</keyword>
<accession>A0A062VHS1</accession>
<organism evidence="1 2">
    <name type="scientific">Hyphomonas polymorpha PS728</name>
    <dbReference type="NCBI Taxonomy" id="1280954"/>
    <lineage>
        <taxon>Bacteria</taxon>
        <taxon>Pseudomonadati</taxon>
        <taxon>Pseudomonadota</taxon>
        <taxon>Alphaproteobacteria</taxon>
        <taxon>Hyphomonadales</taxon>
        <taxon>Hyphomonadaceae</taxon>
        <taxon>Hyphomonas</taxon>
    </lineage>
</organism>
<dbReference type="AlphaFoldDB" id="A0A062VHS1"/>
<gene>
    <name evidence="1" type="ORF">HPO_07597</name>
</gene>
<dbReference type="PATRIC" id="fig|1280954.3.peg.1543"/>
<proteinExistence type="predicted"/>
<name>A0A062VHS1_9PROT</name>
<evidence type="ECO:0000313" key="1">
    <source>
        <dbReference type="EMBL" id="KCZ99073.1"/>
    </source>
</evidence>
<reference evidence="1 2" key="1">
    <citation type="journal article" date="2014" name="Antonie Van Leeuwenhoek">
        <title>Hyphomonas beringensis sp. nov. and Hyphomonas chukchiensis sp. nov., isolated from surface seawater of the Bering Sea and Chukchi Sea.</title>
        <authorList>
            <person name="Li C."/>
            <person name="Lai Q."/>
            <person name="Li G."/>
            <person name="Dong C."/>
            <person name="Wang J."/>
            <person name="Liao Y."/>
            <person name="Shao Z."/>
        </authorList>
    </citation>
    <scope>NUCLEOTIDE SEQUENCE [LARGE SCALE GENOMIC DNA]</scope>
    <source>
        <strain evidence="1 2">PS728</strain>
    </source>
</reference>